<evidence type="ECO:0000313" key="4">
    <source>
        <dbReference type="EMBL" id="SPP99611.1"/>
    </source>
</evidence>
<dbReference type="PANTHER" id="PTHR44591">
    <property type="entry name" value="STRESS RESPONSE REGULATOR PROTEIN 1"/>
    <property type="match status" value="1"/>
</dbReference>
<evidence type="ECO:0000256" key="2">
    <source>
        <dbReference type="PROSITE-ProRule" id="PRU00169"/>
    </source>
</evidence>
<gene>
    <name evidence="4" type="ORF">NBG4_1000003</name>
</gene>
<sequence length="117" mass="13214">MKILIVDDDEINLLLTKLELSDELWEVITASNGQEAMELFEIEKPDVVIVDVVMPGIDGITLLKKMKQIRPETPAAIFTGYDQKALSLPDEADAFVVKSSSYKELKEFVKRYAPKNK</sequence>
<dbReference type="PROSITE" id="PS50110">
    <property type="entry name" value="RESPONSE_REGULATORY"/>
    <property type="match status" value="1"/>
</dbReference>
<evidence type="ECO:0000259" key="3">
    <source>
        <dbReference type="PROSITE" id="PS50110"/>
    </source>
</evidence>
<dbReference type="Pfam" id="PF00072">
    <property type="entry name" value="Response_reg"/>
    <property type="match status" value="1"/>
</dbReference>
<feature type="domain" description="Response regulatory" evidence="3">
    <location>
        <begin position="2"/>
        <end position="113"/>
    </location>
</feature>
<dbReference type="InterPro" id="IPR050595">
    <property type="entry name" value="Bact_response_regulator"/>
</dbReference>
<reference evidence="5" key="1">
    <citation type="submission" date="2018-03" db="EMBL/GenBank/DDBJ databases">
        <authorList>
            <person name="Zecchin S."/>
        </authorList>
    </citation>
    <scope>NUCLEOTIDE SEQUENCE [LARGE SCALE GENOMIC DNA]</scope>
</reference>
<evidence type="ECO:0000256" key="1">
    <source>
        <dbReference type="ARBA" id="ARBA00022553"/>
    </source>
</evidence>
<proteinExistence type="predicted"/>
<dbReference type="SUPFAM" id="SSF52172">
    <property type="entry name" value="CheY-like"/>
    <property type="match status" value="1"/>
</dbReference>
<organism evidence="4 5">
    <name type="scientific">Candidatus Sulfobium mesophilum</name>
    <dbReference type="NCBI Taxonomy" id="2016548"/>
    <lineage>
        <taxon>Bacteria</taxon>
        <taxon>Pseudomonadati</taxon>
        <taxon>Nitrospirota</taxon>
        <taxon>Nitrospiria</taxon>
        <taxon>Nitrospirales</taxon>
        <taxon>Nitrospiraceae</taxon>
        <taxon>Candidatus Sulfobium</taxon>
    </lineage>
</organism>
<evidence type="ECO:0000313" key="5">
    <source>
        <dbReference type="Proteomes" id="UP000245125"/>
    </source>
</evidence>
<dbReference type="Proteomes" id="UP000245125">
    <property type="component" value="Unassembled WGS sequence"/>
</dbReference>
<dbReference type="Gene3D" id="3.40.50.2300">
    <property type="match status" value="1"/>
</dbReference>
<dbReference type="PANTHER" id="PTHR44591:SF18">
    <property type="entry name" value="REGULATORY PROTEIN"/>
    <property type="match status" value="1"/>
</dbReference>
<accession>A0A2U3QDV3</accession>
<dbReference type="OrthoDB" id="9788090at2"/>
<name>A0A2U3QDV3_9BACT</name>
<dbReference type="EMBL" id="OUUY01000003">
    <property type="protein sequence ID" value="SPP99611.1"/>
    <property type="molecule type" value="Genomic_DNA"/>
</dbReference>
<dbReference type="AlphaFoldDB" id="A0A2U3QDV3"/>
<dbReference type="SMART" id="SM00448">
    <property type="entry name" value="REC"/>
    <property type="match status" value="1"/>
</dbReference>
<dbReference type="InterPro" id="IPR011006">
    <property type="entry name" value="CheY-like_superfamily"/>
</dbReference>
<keyword evidence="5" id="KW-1185">Reference proteome</keyword>
<dbReference type="GO" id="GO:0000160">
    <property type="term" value="P:phosphorelay signal transduction system"/>
    <property type="evidence" value="ECO:0007669"/>
    <property type="project" value="InterPro"/>
</dbReference>
<keyword evidence="1 2" id="KW-0597">Phosphoprotein</keyword>
<protein>
    <submittedName>
        <fullName evidence="4">Response regulator</fullName>
    </submittedName>
</protein>
<dbReference type="InterPro" id="IPR001789">
    <property type="entry name" value="Sig_transdc_resp-reg_receiver"/>
</dbReference>
<feature type="modified residue" description="4-aspartylphosphate" evidence="2">
    <location>
        <position position="51"/>
    </location>
</feature>